<keyword evidence="2" id="KW-1185">Reference proteome</keyword>
<evidence type="ECO:0000313" key="2">
    <source>
        <dbReference type="Proteomes" id="UP000955338"/>
    </source>
</evidence>
<name>A0A8E3MFK2_9PAST</name>
<accession>A0A8E3MFK2</accession>
<gene>
    <name evidence="1" type="ORF">CEP48_00170</name>
</gene>
<proteinExistence type="predicted"/>
<reference evidence="1" key="1">
    <citation type="submission" date="2017-06" db="EMBL/GenBank/DDBJ databases">
        <title>Genome sequencing of pathogenic and non-pathogenic strains within Bisgaard taxon 40.</title>
        <authorList>
            <person name="Ladner J.T."/>
            <person name="Lovett S.P."/>
            <person name="Koroleva G."/>
            <person name="Lorch J.M."/>
        </authorList>
    </citation>
    <scope>NUCLEOTIDE SEQUENCE</scope>
    <source>
        <strain evidence="1">27576-1-I1</strain>
    </source>
</reference>
<evidence type="ECO:0000313" key="1">
    <source>
        <dbReference type="EMBL" id="QDJ13949.1"/>
    </source>
</evidence>
<dbReference type="RefSeq" id="WP_261919969.1">
    <property type="nucleotide sequence ID" value="NZ_CP022011.1"/>
</dbReference>
<dbReference type="AlphaFoldDB" id="A0A8E3MFK2"/>
<dbReference type="Proteomes" id="UP000955338">
    <property type="component" value="Chromosome"/>
</dbReference>
<dbReference type="EMBL" id="CP022011">
    <property type="protein sequence ID" value="QDJ13949.1"/>
    <property type="molecule type" value="Genomic_DNA"/>
</dbReference>
<protein>
    <submittedName>
        <fullName evidence="1">Uncharacterized protein</fullName>
    </submittedName>
</protein>
<organism evidence="1 2">
    <name type="scientific">Mergibacter septicus</name>
    <dbReference type="NCBI Taxonomy" id="221402"/>
    <lineage>
        <taxon>Bacteria</taxon>
        <taxon>Pseudomonadati</taxon>
        <taxon>Pseudomonadota</taxon>
        <taxon>Gammaproteobacteria</taxon>
        <taxon>Pasteurellales</taxon>
        <taxon>Pasteurellaceae</taxon>
        <taxon>Mergibacter</taxon>
    </lineage>
</organism>
<sequence length="369" mass="42695">MNNIKKLEENTLFFVGNQHETVPLRLLQDHHLTARAKFAYQIIKIHARAFNSTVFPSYDELQNLLSDTAYKQEKCSRKIVSQTLLLLRLTRWLTLCDTSRDEKGRILGNIYLIHDEPLSVLDCVHFNEQYLELLESCTKHSDKIVRDVAISITHEIKSSQQSYLVSHIDLILERYQHYQTKNLTDQKLSSIFSVRKLSKNQQNLPSSIRELSENQQNLPSSIRELSKNQQNLLSSQDEVLSTSTIKYNKYSTSTINIPNEFNFSQLEKKRIFDLIQNLQLSSKIAQSVLVEACMRVRAGGVQKPLNYVCHLLRTAKKGDFKEFLINKNPNKNQRVESISNISTRSVRSNDELQLISKKATILKNQLRSM</sequence>
<dbReference type="InterPro" id="IPR047749">
    <property type="entry name" value="STY4528-like"/>
</dbReference>
<dbReference type="NCBIfam" id="NF040582">
    <property type="entry name" value="STY4528_fam"/>
    <property type="match status" value="1"/>
</dbReference>